<dbReference type="GeneID" id="74530971"/>
<dbReference type="Pfam" id="PF24336">
    <property type="entry name" value="DUF7504"/>
    <property type="match status" value="1"/>
</dbReference>
<protein>
    <recommendedName>
        <fullName evidence="3">RecA-superfamily ATPase, KaiC/GvpD/RAD55 family</fullName>
    </recommendedName>
</protein>
<dbReference type="RefSeq" id="WP_258303737.1">
    <property type="nucleotide sequence ID" value="NZ_CP078065.1"/>
</dbReference>
<dbReference type="EMBL" id="CP078065">
    <property type="protein sequence ID" value="UVE52336.1"/>
    <property type="molecule type" value="Genomic_DNA"/>
</dbReference>
<reference evidence="1" key="1">
    <citation type="submission" date="2021-07" db="EMBL/GenBank/DDBJ databases">
        <title>Studies on halocins as antimicrobial molecules from haloarchaea.</title>
        <authorList>
            <person name="Kumar S."/>
            <person name="Khare S.K."/>
        </authorList>
    </citation>
    <scope>NUCLEOTIDE SEQUENCE</scope>
    <source>
        <strain evidence="1">NCIM 5678</strain>
        <plasmid evidence="1">pHl5678-2</plasmid>
    </source>
</reference>
<dbReference type="Proteomes" id="UP001058330">
    <property type="component" value="Plasmid pHl5678-2"/>
</dbReference>
<proteinExistence type="predicted"/>
<sequence>MSISSEETFATGSLPLDPIQKGTSILLTGEDADALESVFYKLSAPQADERGVIVSTDESGRSTLRSLDRVSRGSKSRSSVLAAAGSGRDDSVETISDLSDLTMLGMTLSSVLAESQQLEPRFRCGIYLCSTICSEVEDVRSVYRLLNSNFLSELRRGDGLGVCAIDTSADIGANMQSIVAGMKTSFKVHIDVEKTGSREATLSISGLADSDDSVTVAL</sequence>
<gene>
    <name evidence="1" type="ORF">KU306_18590</name>
</gene>
<evidence type="ECO:0000313" key="2">
    <source>
        <dbReference type="Proteomes" id="UP001058330"/>
    </source>
</evidence>
<keyword evidence="1" id="KW-0614">Plasmid</keyword>
<evidence type="ECO:0000313" key="1">
    <source>
        <dbReference type="EMBL" id="UVE52336.1"/>
    </source>
</evidence>
<geneLocation type="plasmid" evidence="1 2">
    <name>pHl5678-2</name>
</geneLocation>
<evidence type="ECO:0008006" key="3">
    <source>
        <dbReference type="Google" id="ProtNLM"/>
    </source>
</evidence>
<organism evidence="1 2">
    <name type="scientific">Haloferax larsenii</name>
    <dbReference type="NCBI Taxonomy" id="302484"/>
    <lineage>
        <taxon>Archaea</taxon>
        <taxon>Methanobacteriati</taxon>
        <taxon>Methanobacteriota</taxon>
        <taxon>Stenosarchaea group</taxon>
        <taxon>Halobacteria</taxon>
        <taxon>Halobacteriales</taxon>
        <taxon>Haloferacaceae</taxon>
        <taxon>Haloferax</taxon>
    </lineage>
</organism>
<keyword evidence="2" id="KW-1185">Reference proteome</keyword>
<accession>A0ABY5RIZ3</accession>
<dbReference type="InterPro" id="IPR055927">
    <property type="entry name" value="DUF7504"/>
</dbReference>
<name>A0ABY5RIZ3_HALLR</name>